<gene>
    <name evidence="2" type="ORF">PFC_00055</name>
</gene>
<protein>
    <submittedName>
        <fullName evidence="2">Uncharacterized protein</fullName>
    </submittedName>
</protein>
<evidence type="ECO:0000256" key="1">
    <source>
        <dbReference type="SAM" id="Phobius"/>
    </source>
</evidence>
<evidence type="ECO:0000313" key="2">
    <source>
        <dbReference type="EMBL" id="AFN02987.1"/>
    </source>
</evidence>
<keyword evidence="1" id="KW-1133">Transmembrane helix</keyword>
<dbReference type="PATRIC" id="fig|1185654.4.peg.11"/>
<dbReference type="HOGENOM" id="CLU_210700_0_0_2"/>
<keyword evidence="1" id="KW-0812">Transmembrane</keyword>
<keyword evidence="1" id="KW-0472">Membrane</keyword>
<sequence>MEKKKLYRLLLVIVLILTIVYTLGILGYLPYELSYYIVIFFIFLFLILRWHERLNP</sequence>
<organism evidence="3">
    <name type="scientific">Pyrococcus furiosus COM1</name>
    <dbReference type="NCBI Taxonomy" id="1185654"/>
    <lineage>
        <taxon>Archaea</taxon>
        <taxon>Methanobacteriati</taxon>
        <taxon>Methanobacteriota</taxon>
        <taxon>Thermococci</taxon>
        <taxon>Thermococcales</taxon>
        <taxon>Thermococcaceae</taxon>
        <taxon>Pyrococcus</taxon>
    </lineage>
</organism>
<dbReference type="RefSeq" id="WP_014835082.1">
    <property type="nucleotide sequence ID" value="NC_018092.1"/>
</dbReference>
<name>I6U579_9EURY</name>
<dbReference type="KEGG" id="pfi:PFC_00055"/>
<dbReference type="GeneID" id="59388105"/>
<dbReference type="EMBL" id="CP003685">
    <property type="protein sequence ID" value="AFN02987.1"/>
    <property type="molecule type" value="Genomic_DNA"/>
</dbReference>
<reference evidence="2 3" key="1">
    <citation type="journal article" date="2012" name="J. Bacteriol.">
        <title>Genome Sequencing of a Genetically-Tractable Pyrococcus furiosus Strain Reveals a Highly Dynamic Genome.</title>
        <authorList>
            <person name="Bridger S.L."/>
            <person name="Lancaster W.A."/>
            <person name="Poole F.L.II."/>
            <person name="Schut G.J."/>
            <person name="Adams M.W."/>
        </authorList>
    </citation>
    <scope>NUCLEOTIDE SEQUENCE [LARGE SCALE GENOMIC DNA]</scope>
    <source>
        <strain evidence="2 3">COM1</strain>
    </source>
</reference>
<accession>I6U579</accession>
<evidence type="ECO:0000313" key="3">
    <source>
        <dbReference type="Proteomes" id="UP000006216"/>
    </source>
</evidence>
<feature type="transmembrane region" description="Helical" evidence="1">
    <location>
        <begin position="7"/>
        <end position="27"/>
    </location>
</feature>
<dbReference type="Proteomes" id="UP000006216">
    <property type="component" value="Chromosome"/>
</dbReference>
<proteinExistence type="predicted"/>
<feature type="transmembrane region" description="Helical" evidence="1">
    <location>
        <begin position="33"/>
        <end position="50"/>
    </location>
</feature>
<dbReference type="AlphaFoldDB" id="I6U579"/>